<keyword evidence="3" id="KW-1185">Reference proteome</keyword>
<evidence type="ECO:0000256" key="1">
    <source>
        <dbReference type="SAM" id="Phobius"/>
    </source>
</evidence>
<dbReference type="Proteomes" id="UP001255185">
    <property type="component" value="Unassembled WGS sequence"/>
</dbReference>
<reference evidence="2 3" key="1">
    <citation type="submission" date="2023-07" db="EMBL/GenBank/DDBJ databases">
        <title>Sorghum-associated microbial communities from plants grown in Nebraska, USA.</title>
        <authorList>
            <person name="Schachtman D."/>
        </authorList>
    </citation>
    <scope>NUCLEOTIDE SEQUENCE [LARGE SCALE GENOMIC DNA]</scope>
    <source>
        <strain evidence="2 3">3773</strain>
    </source>
</reference>
<keyword evidence="1" id="KW-1133">Transmembrane helix</keyword>
<keyword evidence="1" id="KW-0812">Transmembrane</keyword>
<evidence type="ECO:0000313" key="3">
    <source>
        <dbReference type="Proteomes" id="UP001255185"/>
    </source>
</evidence>
<comment type="caution">
    <text evidence="2">The sequence shown here is derived from an EMBL/GenBank/DDBJ whole genome shotgun (WGS) entry which is preliminary data.</text>
</comment>
<evidence type="ECO:0008006" key="4">
    <source>
        <dbReference type="Google" id="ProtNLM"/>
    </source>
</evidence>
<evidence type="ECO:0000313" key="2">
    <source>
        <dbReference type="EMBL" id="MDR6969124.1"/>
    </source>
</evidence>
<dbReference type="NCBIfam" id="NF040945">
    <property type="entry name" value="CCC_membrane"/>
    <property type="match status" value="1"/>
</dbReference>
<name>A0ABU1TTB7_9FLAO</name>
<gene>
    <name evidence="2" type="ORF">J2X31_003151</name>
</gene>
<accession>A0ABU1TTB7</accession>
<dbReference type="EMBL" id="JAVDVI010000016">
    <property type="protein sequence ID" value="MDR6969124.1"/>
    <property type="molecule type" value="Genomic_DNA"/>
</dbReference>
<protein>
    <recommendedName>
        <fullName evidence="4">DUF4190 domain-containing protein</fullName>
    </recommendedName>
</protein>
<proteinExistence type="predicted"/>
<feature type="transmembrane region" description="Helical" evidence="1">
    <location>
        <begin position="12"/>
        <end position="45"/>
    </location>
</feature>
<dbReference type="PROSITE" id="PS51257">
    <property type="entry name" value="PROKAR_LIPOPROTEIN"/>
    <property type="match status" value="1"/>
</dbReference>
<organism evidence="2 3">
    <name type="scientific">Flavobacterium arsenatis</name>
    <dbReference type="NCBI Taxonomy" id="1484332"/>
    <lineage>
        <taxon>Bacteria</taxon>
        <taxon>Pseudomonadati</taxon>
        <taxon>Bacteroidota</taxon>
        <taxon>Flavobacteriia</taxon>
        <taxon>Flavobacteriales</taxon>
        <taxon>Flavobacteriaceae</taxon>
        <taxon>Flavobacterium</taxon>
    </lineage>
</organism>
<feature type="transmembrane region" description="Helical" evidence="1">
    <location>
        <begin position="74"/>
        <end position="96"/>
    </location>
</feature>
<sequence length="143" mass="15645">MNYNKLPADPTAIILGIVSLVIVGLGCCCGLFAIGSLVLSLIGLLMANKSIRLYKQNPEHYTSQSRSNSGVGQVICIVGVVISSIFVLFSIGYFALFGSQITESFMKKFNLNKENNEIQFEETDSLDYDVETDSIYIDTVGIE</sequence>
<dbReference type="RefSeq" id="WP_310027873.1">
    <property type="nucleotide sequence ID" value="NZ_JAVDVI010000016.1"/>
</dbReference>
<keyword evidence="1" id="KW-0472">Membrane</keyword>